<dbReference type="RefSeq" id="WP_244501598.1">
    <property type="nucleotide sequence ID" value="NZ_FOCF01000007.1"/>
</dbReference>
<dbReference type="EMBL" id="FOCF01000007">
    <property type="protein sequence ID" value="SEN45972.1"/>
    <property type="molecule type" value="Genomic_DNA"/>
</dbReference>
<dbReference type="AlphaFoldDB" id="A0A1H8GPM9"/>
<dbReference type="InterPro" id="IPR003848">
    <property type="entry name" value="DUF218"/>
</dbReference>
<feature type="domain" description="DUF218" evidence="3">
    <location>
        <begin position="229"/>
        <end position="338"/>
    </location>
</feature>
<feature type="region of interest" description="Disordered" evidence="1">
    <location>
        <begin position="374"/>
        <end position="393"/>
    </location>
</feature>
<dbReference type="CDD" id="cd06259">
    <property type="entry name" value="YdcF-like"/>
    <property type="match status" value="1"/>
</dbReference>
<dbReference type="Gene3D" id="3.40.50.620">
    <property type="entry name" value="HUPs"/>
    <property type="match status" value="1"/>
</dbReference>
<keyword evidence="5" id="KW-1185">Reference proteome</keyword>
<keyword evidence="2" id="KW-0732">Signal</keyword>
<dbReference type="InterPro" id="IPR014729">
    <property type="entry name" value="Rossmann-like_a/b/a_fold"/>
</dbReference>
<organism evidence="4 5">
    <name type="scientific">Sphingomonas gellani</name>
    <dbReference type="NCBI Taxonomy" id="1166340"/>
    <lineage>
        <taxon>Bacteria</taxon>
        <taxon>Pseudomonadati</taxon>
        <taxon>Pseudomonadota</taxon>
        <taxon>Alphaproteobacteria</taxon>
        <taxon>Sphingomonadales</taxon>
        <taxon>Sphingomonadaceae</taxon>
        <taxon>Sphingomonas</taxon>
    </lineage>
</organism>
<evidence type="ECO:0000313" key="4">
    <source>
        <dbReference type="EMBL" id="SEN45972.1"/>
    </source>
</evidence>
<feature type="chain" id="PRO_5011668920" evidence="2">
    <location>
        <begin position="23"/>
        <end position="393"/>
    </location>
</feature>
<evidence type="ECO:0000256" key="2">
    <source>
        <dbReference type="SAM" id="SignalP"/>
    </source>
</evidence>
<dbReference type="GO" id="GO:0005886">
    <property type="term" value="C:plasma membrane"/>
    <property type="evidence" value="ECO:0007669"/>
    <property type="project" value="TreeGrafter"/>
</dbReference>
<dbReference type="PANTHER" id="PTHR30336:SF20">
    <property type="entry name" value="DUF218 DOMAIN-CONTAINING PROTEIN"/>
    <property type="match status" value="1"/>
</dbReference>
<evidence type="ECO:0000259" key="3">
    <source>
        <dbReference type="Pfam" id="PF02698"/>
    </source>
</evidence>
<gene>
    <name evidence="4" type="ORF">SAMN05192583_2848</name>
</gene>
<reference evidence="5" key="1">
    <citation type="submission" date="2016-10" db="EMBL/GenBank/DDBJ databases">
        <authorList>
            <person name="Varghese N."/>
            <person name="Submissions S."/>
        </authorList>
    </citation>
    <scope>NUCLEOTIDE SEQUENCE [LARGE SCALE GENOMIC DNA]</scope>
    <source>
        <strain evidence="5">S6-262</strain>
    </source>
</reference>
<dbReference type="Proteomes" id="UP000199206">
    <property type="component" value="Unassembled WGS sequence"/>
</dbReference>
<proteinExistence type="predicted"/>
<sequence length="393" mass="41710">MVRGRWALAAAALVAAGVPAFAAPVAADRTTPATDRTVATLSRRLFPLLDAIGADPAAVARLRAQPGVAAMLATRAARRAACAQDLPCIAQALIWSAEEASALSAAVPMDAPHADDGAAAQVRREVEGINVVLRDYALGHVPRYLQIDGPGTIDPMEAKARLQAAEWLSRAPRAGSAQALDGSVEFALALLDVSDRTDATAFEPLTGGMNAAAAKRARTTDWARWRYTAMIVTGVGPETPDAALSPFGLYHLRLAANRFAQGDIPFIIVTGGRAHPRATRFVEAEQMRAALIERYGVPADAILIEPYARHTTTNLRNAARLLASIGAPLDRDTLIVCNPGQSDTIASPGFVQRNVTELGYAPGQVGRRLTPTQLEFRPSPMSTRVDPRDPLDP</sequence>
<dbReference type="STRING" id="1166340.SAMN05192583_2848"/>
<name>A0A1H8GPM9_9SPHN</name>
<feature type="signal peptide" evidence="2">
    <location>
        <begin position="1"/>
        <end position="22"/>
    </location>
</feature>
<accession>A0A1H8GPM9</accession>
<dbReference type="InterPro" id="IPR051599">
    <property type="entry name" value="Cell_Envelope_Assoc"/>
</dbReference>
<protein>
    <submittedName>
        <fullName evidence="4">DUF218 domain-containing protein</fullName>
    </submittedName>
</protein>
<evidence type="ECO:0000313" key="5">
    <source>
        <dbReference type="Proteomes" id="UP000199206"/>
    </source>
</evidence>
<dbReference type="Pfam" id="PF02698">
    <property type="entry name" value="DUF218"/>
    <property type="match status" value="1"/>
</dbReference>
<dbReference type="PANTHER" id="PTHR30336">
    <property type="entry name" value="INNER MEMBRANE PROTEIN, PROBABLE PERMEASE"/>
    <property type="match status" value="1"/>
</dbReference>
<evidence type="ECO:0000256" key="1">
    <source>
        <dbReference type="SAM" id="MobiDB-lite"/>
    </source>
</evidence>